<evidence type="ECO:0000256" key="1">
    <source>
        <dbReference type="SAM" id="MobiDB-lite"/>
    </source>
</evidence>
<evidence type="ECO:0000313" key="2">
    <source>
        <dbReference type="EMBL" id="TQD90941.1"/>
    </source>
</evidence>
<reference evidence="2 3" key="1">
    <citation type="journal article" date="2019" name="G3 (Bethesda)">
        <title>Sequencing of a Wild Apple (Malus baccata) Genome Unravels the Differences Between Cultivated and Wild Apple Species Regarding Disease Resistance and Cold Tolerance.</title>
        <authorList>
            <person name="Chen X."/>
        </authorList>
    </citation>
    <scope>NUCLEOTIDE SEQUENCE [LARGE SCALE GENOMIC DNA]</scope>
    <source>
        <strain evidence="3">cv. Shandingzi</strain>
        <tissue evidence="2">Leaves</tissue>
    </source>
</reference>
<name>A0A540LWQ8_MALBA</name>
<sequence>MRDNRNGSLTGFDGQRVRVSSSSSKESLKVLRPGKSWDGDVGGNLVSAVELVGEADVEEDDDIASPGWR</sequence>
<gene>
    <name evidence="2" type="ORF">C1H46_023544</name>
</gene>
<dbReference type="EMBL" id="VIEB01000438">
    <property type="protein sequence ID" value="TQD90941.1"/>
    <property type="molecule type" value="Genomic_DNA"/>
</dbReference>
<comment type="caution">
    <text evidence="2">The sequence shown here is derived from an EMBL/GenBank/DDBJ whole genome shotgun (WGS) entry which is preliminary data.</text>
</comment>
<protein>
    <submittedName>
        <fullName evidence="2">Uncharacterized protein</fullName>
    </submittedName>
</protein>
<proteinExistence type="predicted"/>
<dbReference type="Proteomes" id="UP000315295">
    <property type="component" value="Unassembled WGS sequence"/>
</dbReference>
<keyword evidence="3" id="KW-1185">Reference proteome</keyword>
<evidence type="ECO:0000313" key="3">
    <source>
        <dbReference type="Proteomes" id="UP000315295"/>
    </source>
</evidence>
<organism evidence="2 3">
    <name type="scientific">Malus baccata</name>
    <name type="common">Siberian crab apple</name>
    <name type="synonym">Pyrus baccata</name>
    <dbReference type="NCBI Taxonomy" id="106549"/>
    <lineage>
        <taxon>Eukaryota</taxon>
        <taxon>Viridiplantae</taxon>
        <taxon>Streptophyta</taxon>
        <taxon>Embryophyta</taxon>
        <taxon>Tracheophyta</taxon>
        <taxon>Spermatophyta</taxon>
        <taxon>Magnoliopsida</taxon>
        <taxon>eudicotyledons</taxon>
        <taxon>Gunneridae</taxon>
        <taxon>Pentapetalae</taxon>
        <taxon>rosids</taxon>
        <taxon>fabids</taxon>
        <taxon>Rosales</taxon>
        <taxon>Rosaceae</taxon>
        <taxon>Amygdaloideae</taxon>
        <taxon>Maleae</taxon>
        <taxon>Malus</taxon>
    </lineage>
</organism>
<accession>A0A540LWQ8</accession>
<feature type="region of interest" description="Disordered" evidence="1">
    <location>
        <begin position="1"/>
        <end position="28"/>
    </location>
</feature>
<dbReference type="AlphaFoldDB" id="A0A540LWQ8"/>